<dbReference type="Gene3D" id="1.25.40.10">
    <property type="entry name" value="Tetratricopeptide repeat domain"/>
    <property type="match status" value="1"/>
</dbReference>
<evidence type="ECO:0000256" key="2">
    <source>
        <dbReference type="ARBA" id="ARBA00023012"/>
    </source>
</evidence>
<dbReference type="PANTHER" id="PTHR48111:SF1">
    <property type="entry name" value="TWO-COMPONENT RESPONSE REGULATOR ORR33"/>
    <property type="match status" value="1"/>
</dbReference>
<dbReference type="AlphaFoldDB" id="A0A8B6X952"/>
<dbReference type="GO" id="GO:0006355">
    <property type="term" value="P:regulation of DNA-templated transcription"/>
    <property type="evidence" value="ECO:0007669"/>
    <property type="project" value="TreeGrafter"/>
</dbReference>
<dbReference type="RefSeq" id="WP_051378309.1">
    <property type="nucleotide sequence ID" value="NZ_AXWS01000008.1"/>
</dbReference>
<dbReference type="InterPro" id="IPR019734">
    <property type="entry name" value="TPR_rpt"/>
</dbReference>
<dbReference type="GO" id="GO:0000156">
    <property type="term" value="F:phosphorelay response regulator activity"/>
    <property type="evidence" value="ECO:0007669"/>
    <property type="project" value="TreeGrafter"/>
</dbReference>
<dbReference type="InterPro" id="IPR011006">
    <property type="entry name" value="CheY-like_superfamily"/>
</dbReference>
<dbReference type="Proteomes" id="UP000675920">
    <property type="component" value="Unplaced"/>
</dbReference>
<dbReference type="Pfam" id="PF00072">
    <property type="entry name" value="Response_reg"/>
    <property type="match status" value="1"/>
</dbReference>
<dbReference type="Gene3D" id="3.40.50.2300">
    <property type="match status" value="1"/>
</dbReference>
<proteinExistence type="predicted"/>
<sequence length="544" mass="61657">MNEPVLRLDDCQVLVVDDSSVARQVCECLLREIGLKRVTCVGRMSDARAAVERNRYDIVLCDYHFENEHGTGQDLLEDWRRTRALSFMAVFIMITGESKYQRVAEAIETALDDYLLKPFTANTLSERIVVAYRRKVALAPIYLAIERRDYARGIELCEAMLAVPGPYRLYAARLCVELYIKLGRIDDARRLLDEVCRSQALPWARLGLVALDIEDGDSQRARRVLESLVAEHPEFVDAYDVLARAMFEQGDIAGATATMRRAVDITPSNAARLQKLGWLAFLADDTAAAREALGTALRAGNRSRNFDWHSLVLLMFVLYDTGDLREMRRVREQWQRLFRSHAESVRLRRLDRTIETIHAFANRQFSAGVAQLRELAELLRRPEADFEFACDIAALIARVTTTEIVLPDAPRWIELIGFRFCATRSTTEALAALVRRHESHVRAIRGTHATIAKRCQDAMAHLVTGSPLKTVEQLYDCARRTLNSKPLSMARLVAARHRDSDEAVARLDAEIEKFQFRHCPPGPRIDLGLTTHTRKVVAGTVIDN</sequence>
<reference evidence="10" key="1">
    <citation type="submission" date="2025-08" db="UniProtKB">
        <authorList>
            <consortium name="RefSeq"/>
        </authorList>
    </citation>
    <scope>IDENTIFICATION</scope>
</reference>
<evidence type="ECO:0000313" key="9">
    <source>
        <dbReference type="Proteomes" id="UP000675920"/>
    </source>
</evidence>
<keyword evidence="3" id="KW-0805">Transcription regulation</keyword>
<feature type="domain" description="Response regulatory" evidence="8">
    <location>
        <begin position="12"/>
        <end position="132"/>
    </location>
</feature>
<protein>
    <submittedName>
        <fullName evidence="10">Tetratricopeptide repeat protein</fullName>
    </submittedName>
</protein>
<evidence type="ECO:0000256" key="5">
    <source>
        <dbReference type="ARBA" id="ARBA00023163"/>
    </source>
</evidence>
<keyword evidence="5" id="KW-0804">Transcription</keyword>
<keyword evidence="4" id="KW-0238">DNA-binding</keyword>
<feature type="modified residue" description="4-aspartylphosphate" evidence="6">
    <location>
        <position position="62"/>
    </location>
</feature>
<dbReference type="Pfam" id="PF14559">
    <property type="entry name" value="TPR_19"/>
    <property type="match status" value="1"/>
</dbReference>
<keyword evidence="2" id="KW-0902">Two-component regulatory system</keyword>
<evidence type="ECO:0000259" key="8">
    <source>
        <dbReference type="PROSITE" id="PS50110"/>
    </source>
</evidence>
<dbReference type="InterPro" id="IPR011717">
    <property type="entry name" value="TPR-4"/>
</dbReference>
<dbReference type="PROSITE" id="PS50005">
    <property type="entry name" value="TPR"/>
    <property type="match status" value="1"/>
</dbReference>
<dbReference type="PROSITE" id="PS50110">
    <property type="entry name" value="RESPONSE_REGULATORY"/>
    <property type="match status" value="1"/>
</dbReference>
<keyword evidence="7" id="KW-0802">TPR repeat</keyword>
<dbReference type="GO" id="GO:0032993">
    <property type="term" value="C:protein-DNA complex"/>
    <property type="evidence" value="ECO:0007669"/>
    <property type="project" value="TreeGrafter"/>
</dbReference>
<dbReference type="InterPro" id="IPR011990">
    <property type="entry name" value="TPR-like_helical_dom_sf"/>
</dbReference>
<evidence type="ECO:0000256" key="1">
    <source>
        <dbReference type="ARBA" id="ARBA00022553"/>
    </source>
</evidence>
<accession>A0A8B6X952</accession>
<dbReference type="SUPFAM" id="SSF48452">
    <property type="entry name" value="TPR-like"/>
    <property type="match status" value="1"/>
</dbReference>
<keyword evidence="1 6" id="KW-0597">Phosphoprotein</keyword>
<evidence type="ECO:0000256" key="4">
    <source>
        <dbReference type="ARBA" id="ARBA00023125"/>
    </source>
</evidence>
<dbReference type="PANTHER" id="PTHR48111">
    <property type="entry name" value="REGULATOR OF RPOS"/>
    <property type="match status" value="1"/>
</dbReference>
<name>A0A8B6X952_9BURK</name>
<dbReference type="InterPro" id="IPR039420">
    <property type="entry name" value="WalR-like"/>
</dbReference>
<evidence type="ECO:0000256" key="7">
    <source>
        <dbReference type="PROSITE-ProRule" id="PRU00339"/>
    </source>
</evidence>
<dbReference type="GO" id="GO:0042802">
    <property type="term" value="F:identical protein binding"/>
    <property type="evidence" value="ECO:0007669"/>
    <property type="project" value="InterPro"/>
</dbReference>
<evidence type="ECO:0000256" key="6">
    <source>
        <dbReference type="PROSITE-ProRule" id="PRU00169"/>
    </source>
</evidence>
<dbReference type="OrthoDB" id="7298659at2"/>
<dbReference type="GO" id="GO:0005829">
    <property type="term" value="C:cytosol"/>
    <property type="evidence" value="ECO:0007669"/>
    <property type="project" value="TreeGrafter"/>
</dbReference>
<dbReference type="SUPFAM" id="SSF52172">
    <property type="entry name" value="CheY-like"/>
    <property type="match status" value="1"/>
</dbReference>
<dbReference type="InterPro" id="IPR001789">
    <property type="entry name" value="Sig_transdc_resp-reg_receiver"/>
</dbReference>
<dbReference type="GO" id="GO:0000976">
    <property type="term" value="F:transcription cis-regulatory region binding"/>
    <property type="evidence" value="ECO:0007669"/>
    <property type="project" value="TreeGrafter"/>
</dbReference>
<evidence type="ECO:0000256" key="3">
    <source>
        <dbReference type="ARBA" id="ARBA00023015"/>
    </source>
</evidence>
<organism evidence="9 10">
    <name type="scientific">Derxia gummosa DSM 723</name>
    <dbReference type="NCBI Taxonomy" id="1121388"/>
    <lineage>
        <taxon>Bacteria</taxon>
        <taxon>Pseudomonadati</taxon>
        <taxon>Pseudomonadota</taxon>
        <taxon>Betaproteobacteria</taxon>
        <taxon>Burkholderiales</taxon>
        <taxon>Alcaligenaceae</taxon>
        <taxon>Derxia</taxon>
    </lineage>
</organism>
<keyword evidence="9" id="KW-1185">Reference proteome</keyword>
<dbReference type="SMART" id="SM00448">
    <property type="entry name" value="REC"/>
    <property type="match status" value="1"/>
</dbReference>
<dbReference type="Pfam" id="PF07721">
    <property type="entry name" value="TPR_4"/>
    <property type="match status" value="1"/>
</dbReference>
<feature type="repeat" description="TPR" evidence="7">
    <location>
        <begin position="236"/>
        <end position="269"/>
    </location>
</feature>
<evidence type="ECO:0000313" key="10">
    <source>
        <dbReference type="RefSeq" id="WP_051378309.1"/>
    </source>
</evidence>